<dbReference type="AlphaFoldDB" id="A0A3B0U0J6"/>
<feature type="transmembrane region" description="Helical" evidence="6">
    <location>
        <begin position="148"/>
        <end position="172"/>
    </location>
</feature>
<comment type="subcellular location">
    <subcellularLocation>
        <location evidence="1">Endomembrane system</location>
        <topology evidence="1">Multi-pass membrane protein</topology>
    </subcellularLocation>
</comment>
<feature type="transmembrane region" description="Helical" evidence="6">
    <location>
        <begin position="54"/>
        <end position="75"/>
    </location>
</feature>
<feature type="transmembrane region" description="Helical" evidence="6">
    <location>
        <begin position="206"/>
        <end position="222"/>
    </location>
</feature>
<evidence type="ECO:0000256" key="2">
    <source>
        <dbReference type="ARBA" id="ARBA00022448"/>
    </source>
</evidence>
<accession>A0A3B0U0J6</accession>
<feature type="transmembrane region" description="Helical" evidence="6">
    <location>
        <begin position="87"/>
        <end position="104"/>
    </location>
</feature>
<feature type="transmembrane region" description="Helical" evidence="6">
    <location>
        <begin position="311"/>
        <end position="332"/>
    </location>
</feature>
<evidence type="ECO:0000256" key="4">
    <source>
        <dbReference type="ARBA" id="ARBA00022989"/>
    </source>
</evidence>
<keyword evidence="5 6" id="KW-0472">Membrane</keyword>
<evidence type="ECO:0000256" key="5">
    <source>
        <dbReference type="ARBA" id="ARBA00023136"/>
    </source>
</evidence>
<feature type="transmembrane region" description="Helical" evidence="6">
    <location>
        <begin position="20"/>
        <end position="42"/>
    </location>
</feature>
<name>A0A3B0U0J6_9ZZZZ</name>
<organism evidence="8">
    <name type="scientific">hydrothermal vent metagenome</name>
    <dbReference type="NCBI Taxonomy" id="652676"/>
    <lineage>
        <taxon>unclassified sequences</taxon>
        <taxon>metagenomes</taxon>
        <taxon>ecological metagenomes</taxon>
    </lineage>
</organism>
<sequence length="445" mass="45807">MPALISPPANSRARAAWALFDWAAQPWFTLVTTFIFAPYFAAALTGDPVRGQALWGYLQAGVAITVAFAAPWLGARMDRAGHLGPPVALASLAYVLGVAMLWFARPGEAGLILAMVAIFVAAIGVEFATIITNVLLPRLAGGNDVGRLSGSAWALGYAGGLISLGLVLALLAPVPGGERTLAGLIPLFGLDPGDGGPARATGPLSAIWYIVFVLPLFVFVPLKQKPAQGRPASVRDTIAILWSNRPLTRFLIARLFFQDALVAIFAFGGIYAAGLFGWTTFELGIFGILLAFAAGLGAWAGGFADDRLGPVPVIAGAILLAIAAIGLIATLGGEHARAGAVFASTAERLYLVAGIMLGIASGPMQAASRSLVARLAPVDHVGAAFGLLAFSGRATAFLGPLLVAVVTELAGSQRAGLVPIAALFGIGLVLLLFTVRINGGNGERR</sequence>
<dbReference type="InterPro" id="IPR024671">
    <property type="entry name" value="Atg22-like"/>
</dbReference>
<dbReference type="InterPro" id="IPR020846">
    <property type="entry name" value="MFS_dom"/>
</dbReference>
<dbReference type="PANTHER" id="PTHR23519:SF1">
    <property type="entry name" value="AUTOPHAGY-RELATED PROTEIN 22"/>
    <property type="match status" value="1"/>
</dbReference>
<keyword evidence="3 6" id="KW-0812">Transmembrane</keyword>
<feature type="transmembrane region" description="Helical" evidence="6">
    <location>
        <begin position="381"/>
        <end position="403"/>
    </location>
</feature>
<keyword evidence="2" id="KW-0813">Transport</keyword>
<evidence type="ECO:0000256" key="3">
    <source>
        <dbReference type="ARBA" id="ARBA00022692"/>
    </source>
</evidence>
<evidence type="ECO:0000256" key="1">
    <source>
        <dbReference type="ARBA" id="ARBA00004127"/>
    </source>
</evidence>
<dbReference type="InterPro" id="IPR050495">
    <property type="entry name" value="ATG22/LtaA_families"/>
</dbReference>
<feature type="transmembrane region" description="Helical" evidence="6">
    <location>
        <begin position="110"/>
        <end position="136"/>
    </location>
</feature>
<feature type="transmembrane region" description="Helical" evidence="6">
    <location>
        <begin position="284"/>
        <end position="304"/>
    </location>
</feature>
<feature type="domain" description="Major facilitator superfamily (MFS) profile" evidence="7">
    <location>
        <begin position="247"/>
        <end position="445"/>
    </location>
</feature>
<dbReference type="PANTHER" id="PTHR23519">
    <property type="entry name" value="AUTOPHAGY-RELATED PROTEIN 22"/>
    <property type="match status" value="1"/>
</dbReference>
<dbReference type="GO" id="GO:0012505">
    <property type="term" value="C:endomembrane system"/>
    <property type="evidence" value="ECO:0007669"/>
    <property type="project" value="UniProtKB-SubCell"/>
</dbReference>
<feature type="transmembrane region" description="Helical" evidence="6">
    <location>
        <begin position="415"/>
        <end position="435"/>
    </location>
</feature>
<reference evidence="8" key="1">
    <citation type="submission" date="2018-06" db="EMBL/GenBank/DDBJ databases">
        <authorList>
            <person name="Zhirakovskaya E."/>
        </authorList>
    </citation>
    <scope>NUCLEOTIDE SEQUENCE</scope>
</reference>
<dbReference type="Gene3D" id="1.20.1250.20">
    <property type="entry name" value="MFS general substrate transporter like domains"/>
    <property type="match status" value="1"/>
</dbReference>
<dbReference type="GO" id="GO:0022857">
    <property type="term" value="F:transmembrane transporter activity"/>
    <property type="evidence" value="ECO:0007669"/>
    <property type="project" value="InterPro"/>
</dbReference>
<dbReference type="SUPFAM" id="SSF103473">
    <property type="entry name" value="MFS general substrate transporter"/>
    <property type="match status" value="1"/>
</dbReference>
<protein>
    <submittedName>
        <fullName evidence="8">Uncharacterized MFS-type transporter</fullName>
    </submittedName>
</protein>
<gene>
    <name evidence="8" type="ORF">MNBD_ALPHA09-2022</name>
</gene>
<dbReference type="Pfam" id="PF11700">
    <property type="entry name" value="ATG22"/>
    <property type="match status" value="1"/>
</dbReference>
<feature type="transmembrane region" description="Helical" evidence="6">
    <location>
        <begin position="255"/>
        <end position="278"/>
    </location>
</feature>
<dbReference type="PROSITE" id="PS50850">
    <property type="entry name" value="MFS"/>
    <property type="match status" value="1"/>
</dbReference>
<dbReference type="InterPro" id="IPR036259">
    <property type="entry name" value="MFS_trans_sf"/>
</dbReference>
<evidence type="ECO:0000256" key="6">
    <source>
        <dbReference type="SAM" id="Phobius"/>
    </source>
</evidence>
<evidence type="ECO:0000259" key="7">
    <source>
        <dbReference type="PROSITE" id="PS50850"/>
    </source>
</evidence>
<dbReference type="EMBL" id="UOEM01000055">
    <property type="protein sequence ID" value="VAW12906.1"/>
    <property type="molecule type" value="Genomic_DNA"/>
</dbReference>
<proteinExistence type="predicted"/>
<keyword evidence="4 6" id="KW-1133">Transmembrane helix</keyword>
<evidence type="ECO:0000313" key="8">
    <source>
        <dbReference type="EMBL" id="VAW12906.1"/>
    </source>
</evidence>